<keyword evidence="1" id="KW-0812">Transmembrane</keyword>
<feature type="transmembrane region" description="Helical" evidence="1">
    <location>
        <begin position="287"/>
        <end position="311"/>
    </location>
</feature>
<protein>
    <submittedName>
        <fullName evidence="2">Uncharacterized protein</fullName>
    </submittedName>
</protein>
<dbReference type="Proteomes" id="UP000663868">
    <property type="component" value="Unassembled WGS sequence"/>
</dbReference>
<accession>A0A818UET4</accession>
<keyword evidence="1" id="KW-0472">Membrane</keyword>
<dbReference type="EMBL" id="CAJOBB010000518">
    <property type="protein sequence ID" value="CAF3697437.1"/>
    <property type="molecule type" value="Genomic_DNA"/>
</dbReference>
<keyword evidence="1" id="KW-1133">Transmembrane helix</keyword>
<feature type="transmembrane region" description="Helical" evidence="1">
    <location>
        <begin position="354"/>
        <end position="375"/>
    </location>
</feature>
<dbReference type="AlphaFoldDB" id="A0A818UET4"/>
<name>A0A818UET4_9BILA</name>
<reference evidence="2" key="1">
    <citation type="submission" date="2021-02" db="EMBL/GenBank/DDBJ databases">
        <authorList>
            <person name="Nowell W R."/>
        </authorList>
    </citation>
    <scope>NUCLEOTIDE SEQUENCE</scope>
</reference>
<evidence type="ECO:0000313" key="3">
    <source>
        <dbReference type="Proteomes" id="UP000663868"/>
    </source>
</evidence>
<evidence type="ECO:0000313" key="2">
    <source>
        <dbReference type="EMBL" id="CAF3697437.1"/>
    </source>
</evidence>
<comment type="caution">
    <text evidence="2">The sequence shown here is derived from an EMBL/GenBank/DDBJ whole genome shotgun (WGS) entry which is preliminary data.</text>
</comment>
<proteinExistence type="predicted"/>
<evidence type="ECO:0000256" key="1">
    <source>
        <dbReference type="SAM" id="Phobius"/>
    </source>
</evidence>
<gene>
    <name evidence="2" type="ORF">KXQ929_LOCUS10797</name>
</gene>
<organism evidence="2 3">
    <name type="scientific">Adineta steineri</name>
    <dbReference type="NCBI Taxonomy" id="433720"/>
    <lineage>
        <taxon>Eukaryota</taxon>
        <taxon>Metazoa</taxon>
        <taxon>Spiralia</taxon>
        <taxon>Gnathifera</taxon>
        <taxon>Rotifera</taxon>
        <taxon>Eurotatoria</taxon>
        <taxon>Bdelloidea</taxon>
        <taxon>Adinetida</taxon>
        <taxon>Adinetidae</taxon>
        <taxon>Adineta</taxon>
    </lineage>
</organism>
<sequence length="428" mass="49261">MAPLTLTEKYDDLVRCADQPLSSYDKLNSEDLEDVINKIWPFLIESITYTPLSLEKNESVSASTQFNGDIRTKLARRLKIQFHLYSEAANRCQQKFPNRKPSNRNKTHINAYLRDSGSLSFETSSIFSLDNISKINIPDFYVFCVPKYTNRKQQQIDYDRVSKYILTTIQTSPYRMLIFKQALKECGRCGNYYQLGSLCLAADTAIEKIHFDNNDTILHECIKLNNKQLARELIKYKFNIDVDGELGTPLVTAVHYNILWADCTIMFIADTLSLVQQVITRYILSTISAFGNLVYFLAISVFGLIITNWAISPLVYALDHTDLVSSPLTLCRIRVVACAHRCGVYEFYGQIYSIYSLICFRLIPTCLMIIFVNLLTIKLQQTRSCIQLIHNNFHIKRDEFCLGKVILAEVIISRFCTFIHPLMTLFKL</sequence>